<comment type="caution">
    <text evidence="5">The sequence shown here is derived from an EMBL/GenBank/DDBJ whole genome shotgun (WGS) entry which is preliminary data.</text>
</comment>
<keyword evidence="2 3" id="KW-0175">Coiled coil</keyword>
<sequence length="560" mass="62800">MTRSSASEIAFRCKKKHPKGQLSVTGYTPCLSDSGRIEGKGLSYILAGTGFWTGLPKTEVGEIDTRAPFQSVKAAVSLFGEVAVPKERGRRTPRKSRISAENVIDKETQLLLAEKEFNNIKQKLESDEATKAKADSELESAKQKLQELSEKLRAVTESKKSAIEAAEAVKQYGSELELKKSQYGQEYEERNKELETAREQYLAVAIELDAKKQELNKIRQDFDAALEVKLAAFQQAAEAQLSAKMHSERVAELTKQITAMKEAIKQVKFATQQVYNEQEAIAADKEMLKKSHMAAKEEAEKKLSASREFSIRVEIEEVKMKQAQQNEIKARKEAERESLNGDHNARLQQLLLEAETARKEAKEMKNNIETLRKDANAAEMAVKEVKQKLEQALEQAGHAKAAEKKALDNMRKIAAAMAELEAIITSKNEADEKVEENLKAIEEIKAATEMAEKSAASAETAQSVLEGELRRRRQQEELVRSATMAYPNRLGFGRTGSASSASVAVRRKDGGFGRKSQKSNDYGAFRRTFKRHSTTNGNDWRRVDDWAMTGPGRRFHWARR</sequence>
<evidence type="ECO:0000256" key="3">
    <source>
        <dbReference type="SAM" id="Coils"/>
    </source>
</evidence>
<evidence type="ECO:0000256" key="1">
    <source>
        <dbReference type="ARBA" id="ARBA00005485"/>
    </source>
</evidence>
<gene>
    <name evidence="5" type="ORF">F3Y22_tig00013285pilonHSYRG00343</name>
</gene>
<dbReference type="Proteomes" id="UP000436088">
    <property type="component" value="Unassembled WGS sequence"/>
</dbReference>
<reference evidence="5" key="1">
    <citation type="submission" date="2019-09" db="EMBL/GenBank/DDBJ databases">
        <title>Draft genome information of white flower Hibiscus syriacus.</title>
        <authorList>
            <person name="Kim Y.-M."/>
        </authorList>
    </citation>
    <scope>NUCLEOTIDE SEQUENCE [LARGE SCALE GENOMIC DNA]</scope>
    <source>
        <strain evidence="5">YM2019G1</strain>
    </source>
</reference>
<dbReference type="InterPro" id="IPR008545">
    <property type="entry name" value="Web"/>
</dbReference>
<evidence type="ECO:0000313" key="5">
    <source>
        <dbReference type="EMBL" id="KAE8723104.1"/>
    </source>
</evidence>
<dbReference type="PANTHER" id="PTHR32054:SF42">
    <property type="entry name" value="WEB FAMILY PROTEIN"/>
    <property type="match status" value="1"/>
</dbReference>
<comment type="similarity">
    <text evidence="1">Belongs to the WEB family.</text>
</comment>
<organism evidence="5 6">
    <name type="scientific">Hibiscus syriacus</name>
    <name type="common">Rose of Sharon</name>
    <dbReference type="NCBI Taxonomy" id="106335"/>
    <lineage>
        <taxon>Eukaryota</taxon>
        <taxon>Viridiplantae</taxon>
        <taxon>Streptophyta</taxon>
        <taxon>Embryophyta</taxon>
        <taxon>Tracheophyta</taxon>
        <taxon>Spermatophyta</taxon>
        <taxon>Magnoliopsida</taxon>
        <taxon>eudicotyledons</taxon>
        <taxon>Gunneridae</taxon>
        <taxon>Pentapetalae</taxon>
        <taxon>rosids</taxon>
        <taxon>malvids</taxon>
        <taxon>Malvales</taxon>
        <taxon>Malvaceae</taxon>
        <taxon>Malvoideae</taxon>
        <taxon>Hibiscus</taxon>
    </lineage>
</organism>
<name>A0A6A3C2M7_HIBSY</name>
<evidence type="ECO:0000256" key="2">
    <source>
        <dbReference type="ARBA" id="ARBA00023054"/>
    </source>
</evidence>
<keyword evidence="6" id="KW-1185">Reference proteome</keyword>
<dbReference type="EMBL" id="VEPZ02000548">
    <property type="protein sequence ID" value="KAE8723104.1"/>
    <property type="molecule type" value="Genomic_DNA"/>
</dbReference>
<evidence type="ECO:0000313" key="6">
    <source>
        <dbReference type="Proteomes" id="UP000436088"/>
    </source>
</evidence>
<feature type="region of interest" description="Disordered" evidence="4">
    <location>
        <begin position="323"/>
        <end position="344"/>
    </location>
</feature>
<feature type="coiled-coil region" evidence="3">
    <location>
        <begin position="124"/>
        <end position="263"/>
    </location>
</feature>
<feature type="compositionally biased region" description="Basic and acidic residues" evidence="4">
    <location>
        <begin position="328"/>
        <end position="344"/>
    </location>
</feature>
<dbReference type="Pfam" id="PF05701">
    <property type="entry name" value="WEMBL"/>
    <property type="match status" value="1"/>
</dbReference>
<evidence type="ECO:0000256" key="4">
    <source>
        <dbReference type="SAM" id="MobiDB-lite"/>
    </source>
</evidence>
<dbReference type="GO" id="GO:0009903">
    <property type="term" value="P:chloroplast avoidance movement"/>
    <property type="evidence" value="ECO:0007669"/>
    <property type="project" value="TreeGrafter"/>
</dbReference>
<dbReference type="GO" id="GO:0005829">
    <property type="term" value="C:cytosol"/>
    <property type="evidence" value="ECO:0007669"/>
    <property type="project" value="TreeGrafter"/>
</dbReference>
<dbReference type="GO" id="GO:0009904">
    <property type="term" value="P:chloroplast accumulation movement"/>
    <property type="evidence" value="ECO:0007669"/>
    <property type="project" value="TreeGrafter"/>
</dbReference>
<accession>A0A6A3C2M7</accession>
<protein>
    <submittedName>
        <fullName evidence="5">SEC14 cytosolic factor</fullName>
    </submittedName>
</protein>
<dbReference type="AlphaFoldDB" id="A0A6A3C2M7"/>
<dbReference type="PANTHER" id="PTHR32054">
    <property type="entry name" value="HEAVY CHAIN, PUTATIVE, EXPRESSED-RELATED-RELATED"/>
    <property type="match status" value="1"/>
</dbReference>
<proteinExistence type="inferred from homology"/>